<gene>
    <name evidence="1" type="ORF">LCGC14_0171530</name>
</gene>
<organism evidence="1">
    <name type="scientific">marine sediment metagenome</name>
    <dbReference type="NCBI Taxonomy" id="412755"/>
    <lineage>
        <taxon>unclassified sequences</taxon>
        <taxon>metagenomes</taxon>
        <taxon>ecological metagenomes</taxon>
    </lineage>
</organism>
<dbReference type="AlphaFoldDB" id="A0A0F9XV44"/>
<name>A0A0F9XV44_9ZZZZ</name>
<proteinExistence type="predicted"/>
<evidence type="ECO:0000313" key="1">
    <source>
        <dbReference type="EMBL" id="KKN96223.1"/>
    </source>
</evidence>
<comment type="caution">
    <text evidence="1">The sequence shown here is derived from an EMBL/GenBank/DDBJ whole genome shotgun (WGS) entry which is preliminary data.</text>
</comment>
<sequence>MFRQQLPTWFYEYPKNEAAFFFDPERSASQSLPGLECAQLLFRLLDIRSSHSVLEGEVFNWGSHRPQLLLQGEMVTAKGHPVFRAPPTSYVLYVNNLSDYALAQLHEGLSAHPGYLGYLPCTYSSLAKTYVTVQLASYAIKHRNTVILQHPGDVSNNVDTNETAHDFQAQGFNVRSIQDDYFGTFLRFKPQQILVAECDEDVLMSIRAISPQPADLKDFSVVIEESKMGYLREAKLGKLRRAGLEHLSSTQLEAEIRKRLCMCDLYNLEFRVEPTYQVRKFNVMLEFPRTDGHPERVVAALEYRPATKTVKLITLT</sequence>
<protein>
    <submittedName>
        <fullName evidence="1">Uncharacterized protein</fullName>
    </submittedName>
</protein>
<dbReference type="EMBL" id="LAZR01000066">
    <property type="protein sequence ID" value="KKN96223.1"/>
    <property type="molecule type" value="Genomic_DNA"/>
</dbReference>
<reference evidence="1" key="1">
    <citation type="journal article" date="2015" name="Nature">
        <title>Complex archaea that bridge the gap between prokaryotes and eukaryotes.</title>
        <authorList>
            <person name="Spang A."/>
            <person name="Saw J.H."/>
            <person name="Jorgensen S.L."/>
            <person name="Zaremba-Niedzwiedzka K."/>
            <person name="Martijn J."/>
            <person name="Lind A.E."/>
            <person name="van Eijk R."/>
            <person name="Schleper C."/>
            <person name="Guy L."/>
            <person name="Ettema T.J."/>
        </authorList>
    </citation>
    <scope>NUCLEOTIDE SEQUENCE</scope>
</reference>
<accession>A0A0F9XV44</accession>